<dbReference type="Gene3D" id="3.10.620.30">
    <property type="match status" value="1"/>
</dbReference>
<dbReference type="SMART" id="SM00460">
    <property type="entry name" value="TGc"/>
    <property type="match status" value="1"/>
</dbReference>
<organism evidence="2 3">
    <name type="scientific">Haloferula sargassicola</name>
    <dbReference type="NCBI Taxonomy" id="490096"/>
    <lineage>
        <taxon>Bacteria</taxon>
        <taxon>Pseudomonadati</taxon>
        <taxon>Verrucomicrobiota</taxon>
        <taxon>Verrucomicrobiia</taxon>
        <taxon>Verrucomicrobiales</taxon>
        <taxon>Verrucomicrobiaceae</taxon>
        <taxon>Haloferula</taxon>
    </lineage>
</organism>
<dbReference type="RefSeq" id="WP_353566705.1">
    <property type="nucleotide sequence ID" value="NZ_BAABRI010000008.1"/>
</dbReference>
<reference evidence="2 3" key="1">
    <citation type="submission" date="2024-02" db="EMBL/GenBank/DDBJ databases">
        <title>Haloferula sargassicola NBRC 104335.</title>
        <authorList>
            <person name="Ichikawa N."/>
            <person name="Katano-Makiyama Y."/>
            <person name="Hidaka K."/>
        </authorList>
    </citation>
    <scope>NUCLEOTIDE SEQUENCE [LARGE SCALE GENOMIC DNA]</scope>
    <source>
        <strain evidence="2 3">NBRC 104335</strain>
    </source>
</reference>
<dbReference type="Pfam" id="PF21295">
    <property type="entry name" value="Bact_transglu_N_2"/>
    <property type="match status" value="1"/>
</dbReference>
<dbReference type="SUPFAM" id="SSF54001">
    <property type="entry name" value="Cysteine proteinases"/>
    <property type="match status" value="1"/>
</dbReference>
<sequence>MPFNIQAELRYQVLQPSTALLSMHALSTPNQTLSEESFTVTKGASCEIFPLEVGMNRYVRLETGEVEDLLITYSVKVDTHPDARRIRDIDEVAVGELDREALPYLFPSRYCQSDRLGRLAYQLFGDLGHPLKQAAAISDWIYENVQYVPGATNSNTGACETLVERAGVCRDFAHLGIALCRALSIPARYFTGYACDMELPDFHACFEVCVGNQWFIFDPTRLSAPNGLVRIATGRDAADASLATIFGSMRMTNMMVSCTSDDFDPLSHDELKGRAVVLEP</sequence>
<accession>A0ABP9UQC4</accession>
<dbReference type="InterPro" id="IPR048930">
    <property type="entry name" value="Bact_transglu_N_2"/>
</dbReference>
<dbReference type="InterPro" id="IPR002931">
    <property type="entry name" value="Transglutaminase-like"/>
</dbReference>
<dbReference type="Gene3D" id="2.60.40.2250">
    <property type="match status" value="1"/>
</dbReference>
<evidence type="ECO:0000313" key="3">
    <source>
        <dbReference type="Proteomes" id="UP001476282"/>
    </source>
</evidence>
<dbReference type="InterPro" id="IPR038765">
    <property type="entry name" value="Papain-like_cys_pep_sf"/>
</dbReference>
<dbReference type="EMBL" id="BAABRI010000008">
    <property type="protein sequence ID" value="GAA5482566.1"/>
    <property type="molecule type" value="Genomic_DNA"/>
</dbReference>
<evidence type="ECO:0000259" key="1">
    <source>
        <dbReference type="SMART" id="SM00460"/>
    </source>
</evidence>
<dbReference type="PANTHER" id="PTHR33490:SF12">
    <property type="entry name" value="BLL5557 PROTEIN"/>
    <property type="match status" value="1"/>
</dbReference>
<evidence type="ECO:0000313" key="2">
    <source>
        <dbReference type="EMBL" id="GAA5482566.1"/>
    </source>
</evidence>
<dbReference type="Pfam" id="PF01841">
    <property type="entry name" value="Transglut_core"/>
    <property type="match status" value="1"/>
</dbReference>
<keyword evidence="3" id="KW-1185">Reference proteome</keyword>
<proteinExistence type="predicted"/>
<dbReference type="Proteomes" id="UP001476282">
    <property type="component" value="Unassembled WGS sequence"/>
</dbReference>
<feature type="domain" description="Transglutaminase-like" evidence="1">
    <location>
        <begin position="161"/>
        <end position="221"/>
    </location>
</feature>
<gene>
    <name evidence="2" type="ORF">Hsar01_01789</name>
</gene>
<protein>
    <recommendedName>
        <fullName evidence="1">Transglutaminase-like domain-containing protein</fullName>
    </recommendedName>
</protein>
<name>A0ABP9UQC4_9BACT</name>
<dbReference type="PANTHER" id="PTHR33490">
    <property type="entry name" value="BLR5614 PROTEIN-RELATED"/>
    <property type="match status" value="1"/>
</dbReference>
<comment type="caution">
    <text evidence="2">The sequence shown here is derived from an EMBL/GenBank/DDBJ whole genome shotgun (WGS) entry which is preliminary data.</text>
</comment>